<evidence type="ECO:0000256" key="9">
    <source>
        <dbReference type="ARBA" id="ARBA00048531"/>
    </source>
</evidence>
<protein>
    <recommendedName>
        <fullName evidence="4">threonine-phosphate decarboxylase</fullName>
        <ecNumber evidence="4">4.1.1.81</ecNumber>
    </recommendedName>
    <alternativeName>
        <fullName evidence="8">L-threonine-O-3-phosphate decarboxylase</fullName>
    </alternativeName>
</protein>
<accession>A0A4R3J4J3</accession>
<evidence type="ECO:0000256" key="3">
    <source>
        <dbReference type="ARBA" id="ARBA00004953"/>
    </source>
</evidence>
<keyword evidence="12" id="KW-1185">Reference proteome</keyword>
<dbReference type="GO" id="GO:0048472">
    <property type="term" value="F:threonine-phosphate decarboxylase activity"/>
    <property type="evidence" value="ECO:0007669"/>
    <property type="project" value="UniProtKB-EC"/>
</dbReference>
<proteinExistence type="predicted"/>
<dbReference type="PANTHER" id="PTHR42885">
    <property type="entry name" value="HISTIDINOL-PHOSPHATE AMINOTRANSFERASE-RELATED"/>
    <property type="match status" value="1"/>
</dbReference>
<dbReference type="EMBL" id="SLZW01000012">
    <property type="protein sequence ID" value="TCS60142.1"/>
    <property type="molecule type" value="Genomic_DNA"/>
</dbReference>
<dbReference type="PROSITE" id="PS00105">
    <property type="entry name" value="AA_TRANSFER_CLASS_1"/>
    <property type="match status" value="1"/>
</dbReference>
<dbReference type="InterPro" id="IPR004838">
    <property type="entry name" value="NHTrfase_class1_PyrdxlP-BS"/>
</dbReference>
<evidence type="ECO:0000313" key="11">
    <source>
        <dbReference type="EMBL" id="TCS60142.1"/>
    </source>
</evidence>
<dbReference type="GO" id="GO:0009236">
    <property type="term" value="P:cobalamin biosynthetic process"/>
    <property type="evidence" value="ECO:0007669"/>
    <property type="project" value="UniProtKB-UniPathway"/>
</dbReference>
<dbReference type="Gene3D" id="3.40.640.10">
    <property type="entry name" value="Type I PLP-dependent aspartate aminotransferase-like (Major domain)"/>
    <property type="match status" value="1"/>
</dbReference>
<dbReference type="SUPFAM" id="SSF53383">
    <property type="entry name" value="PLP-dependent transferases"/>
    <property type="match status" value="1"/>
</dbReference>
<comment type="catalytic activity">
    <reaction evidence="9">
        <text>O-phospho-L-threonine + H(+) = (R)-1-aminopropan-2-yl phosphate + CO2</text>
        <dbReference type="Rhea" id="RHEA:11492"/>
        <dbReference type="ChEBI" id="CHEBI:15378"/>
        <dbReference type="ChEBI" id="CHEBI:16526"/>
        <dbReference type="ChEBI" id="CHEBI:58563"/>
        <dbReference type="ChEBI" id="CHEBI:58675"/>
        <dbReference type="EC" id="4.1.1.81"/>
    </reaction>
</comment>
<dbReference type="InterPro" id="IPR015421">
    <property type="entry name" value="PyrdxlP-dep_Trfase_major"/>
</dbReference>
<dbReference type="UniPathway" id="UPA00148"/>
<dbReference type="InterPro" id="IPR015422">
    <property type="entry name" value="PyrdxlP-dep_Trfase_small"/>
</dbReference>
<dbReference type="PANTHER" id="PTHR42885:SF1">
    <property type="entry name" value="THREONINE-PHOSPHATE DECARBOXYLASE"/>
    <property type="match status" value="1"/>
</dbReference>
<evidence type="ECO:0000256" key="7">
    <source>
        <dbReference type="ARBA" id="ARBA00023239"/>
    </source>
</evidence>
<reference evidence="11 12" key="1">
    <citation type="submission" date="2019-03" db="EMBL/GenBank/DDBJ databases">
        <title>Genomic Encyclopedia of Type Strains, Phase IV (KMG-IV): sequencing the most valuable type-strain genomes for metagenomic binning, comparative biology and taxonomic classification.</title>
        <authorList>
            <person name="Goeker M."/>
        </authorList>
    </citation>
    <scope>NUCLEOTIDE SEQUENCE [LARGE SCALE GENOMIC DNA]</scope>
    <source>
        <strain evidence="11 12">DSM 101688</strain>
    </source>
</reference>
<dbReference type="EC" id="4.1.1.81" evidence="4"/>
<comment type="caution">
    <text evidence="11">The sequence shown here is derived from an EMBL/GenBank/DDBJ whole genome shotgun (WGS) entry which is preliminary data.</text>
</comment>
<dbReference type="Pfam" id="PF00155">
    <property type="entry name" value="Aminotran_1_2"/>
    <property type="match status" value="1"/>
</dbReference>
<evidence type="ECO:0000256" key="1">
    <source>
        <dbReference type="ARBA" id="ARBA00001933"/>
    </source>
</evidence>
<dbReference type="Proteomes" id="UP000295304">
    <property type="component" value="Unassembled WGS sequence"/>
</dbReference>
<keyword evidence="6" id="KW-0663">Pyridoxal phosphate</keyword>
<gene>
    <name evidence="11" type="ORF">EDD55_11234</name>
</gene>
<sequence>MSTGINPWAYAFDAPNDDVWRRLPDAGAHNDLIQAARQYYGVDMSRAREISLIAAPGTQALIQWLARLRPVGRVGVVSPTYGEHALVWRRAGHRVDLLNIPEDGLDDCAVIVVVNPNNPDGRVWAVERLAALGEALSAQGRWLIVDEAFADMTPECSIIGRHDHRGVIVLRSFGKFFGLAGLRLGFAVAGRPICTGLSEALGPWHISGPALAIGRQALSDTRWIADTRARLKDSALRLDAILGAAGLVPVGGTDLFRLARVPQVARVPQASSVFAALARAGILVRRFDDHGDWLRFGLPGAPGQWSRFEKALHAALF</sequence>
<keyword evidence="7" id="KW-0456">Lyase</keyword>
<comment type="pathway">
    <text evidence="3">Cofactor biosynthesis; adenosylcobalamin biosynthesis.</text>
</comment>
<dbReference type="InterPro" id="IPR005860">
    <property type="entry name" value="CobD"/>
</dbReference>
<organism evidence="11 12">
    <name type="scientific">Varunaivibrio sulfuroxidans</name>
    <dbReference type="NCBI Taxonomy" id="1773489"/>
    <lineage>
        <taxon>Bacteria</taxon>
        <taxon>Pseudomonadati</taxon>
        <taxon>Pseudomonadota</taxon>
        <taxon>Alphaproteobacteria</taxon>
        <taxon>Rhodospirillales</taxon>
        <taxon>Magnetovibrionaceae</taxon>
        <taxon>Varunaivibrio</taxon>
    </lineage>
</organism>
<dbReference type="InterPro" id="IPR015424">
    <property type="entry name" value="PyrdxlP-dep_Trfase"/>
</dbReference>
<dbReference type="Gene3D" id="3.90.1150.10">
    <property type="entry name" value="Aspartate Aminotransferase, domain 1"/>
    <property type="match status" value="1"/>
</dbReference>
<dbReference type="NCBIfam" id="TIGR01140">
    <property type="entry name" value="L_thr_O3P_dcar"/>
    <property type="match status" value="1"/>
</dbReference>
<dbReference type="GO" id="GO:0030170">
    <property type="term" value="F:pyridoxal phosphate binding"/>
    <property type="evidence" value="ECO:0007669"/>
    <property type="project" value="InterPro"/>
</dbReference>
<evidence type="ECO:0000256" key="4">
    <source>
        <dbReference type="ARBA" id="ARBA00012285"/>
    </source>
</evidence>
<evidence type="ECO:0000313" key="12">
    <source>
        <dbReference type="Proteomes" id="UP000295304"/>
    </source>
</evidence>
<name>A0A4R3J4J3_9PROT</name>
<dbReference type="CDD" id="cd00609">
    <property type="entry name" value="AAT_like"/>
    <property type="match status" value="1"/>
</dbReference>
<keyword evidence="5" id="KW-0169">Cobalamin biosynthesis</keyword>
<comment type="cofactor">
    <cofactor evidence="1">
        <name>pyridoxal 5'-phosphate</name>
        <dbReference type="ChEBI" id="CHEBI:597326"/>
    </cofactor>
</comment>
<comment type="function">
    <text evidence="2">Decarboxylates L-threonine-O-3-phosphate to yield (R)-1-amino-2-propanol O-2-phosphate, the precursor for the linkage between the nucleotide loop and the corrin ring in cobalamin.</text>
</comment>
<dbReference type="InterPro" id="IPR004839">
    <property type="entry name" value="Aminotransferase_I/II_large"/>
</dbReference>
<evidence type="ECO:0000256" key="2">
    <source>
        <dbReference type="ARBA" id="ARBA00003444"/>
    </source>
</evidence>
<evidence type="ECO:0000256" key="6">
    <source>
        <dbReference type="ARBA" id="ARBA00022898"/>
    </source>
</evidence>
<dbReference type="AlphaFoldDB" id="A0A4R3J4J3"/>
<evidence type="ECO:0000259" key="10">
    <source>
        <dbReference type="Pfam" id="PF00155"/>
    </source>
</evidence>
<feature type="domain" description="Aminotransferase class I/classII large" evidence="10">
    <location>
        <begin position="20"/>
        <end position="298"/>
    </location>
</feature>
<evidence type="ECO:0000256" key="5">
    <source>
        <dbReference type="ARBA" id="ARBA00022573"/>
    </source>
</evidence>
<evidence type="ECO:0000256" key="8">
    <source>
        <dbReference type="ARBA" id="ARBA00029996"/>
    </source>
</evidence>